<accession>A0A1W2CQ60</accession>
<protein>
    <submittedName>
        <fullName evidence="2">PKD-like family protein</fullName>
    </submittedName>
</protein>
<feature type="transmembrane region" description="Helical" evidence="1">
    <location>
        <begin position="20"/>
        <end position="38"/>
    </location>
</feature>
<proteinExistence type="predicted"/>
<evidence type="ECO:0000313" key="3">
    <source>
        <dbReference type="Proteomes" id="UP000192678"/>
    </source>
</evidence>
<dbReference type="Pfam" id="PF16407">
    <property type="entry name" value="PKD_2"/>
    <property type="match status" value="1"/>
</dbReference>
<keyword evidence="3" id="KW-1185">Reference proteome</keyword>
<reference evidence="2 3" key="1">
    <citation type="submission" date="2017-04" db="EMBL/GenBank/DDBJ databases">
        <authorList>
            <person name="Afonso C.L."/>
            <person name="Miller P.J."/>
            <person name="Scott M.A."/>
            <person name="Spackman E."/>
            <person name="Goraichik I."/>
            <person name="Dimitrov K.M."/>
            <person name="Suarez D.L."/>
            <person name="Swayne D.E."/>
        </authorList>
    </citation>
    <scope>NUCLEOTIDE SEQUENCE [LARGE SCALE GENOMIC DNA]</scope>
    <source>
        <strain evidence="2 3">DSM 19625</strain>
    </source>
</reference>
<dbReference type="AlphaFoldDB" id="A0A1W2CQ60"/>
<sequence length="529" mass="58952">MHLKTRLVIWLHFHNSKDYIMKYIYTILSLTIALFIFGCSKDKGNYDYVSKEVITINGIESAYTKIAAVDRITVDPEVSSTEKDADFECFWGVYDSRVLGVLVIDTIAKTKAIDYQISQSPKDWTLVFGAKNKKTGVSKYVISVLKVGTQFSRGWYVLKDDGGQTDLDLFKSSVGIVPEDKVENVYSVINGKKLNGKASLLNFQFNYRTNPTGAYTTFRSLYLMSDKDVSVVDISSLKELNDFNHLFYEVPATKAPGIITWGALGGNYIVNDGQLHSLNANLTSNTGHFGARRVKDGVNTPYKLSKYFMMGNGQNPIFFDEMSSSFVSCAASPTVLNLLTDGTNTMISVNNSNKNLLFMGTKTASPYTGYAILQDKTNPAIKLLSSLTPAFPKLTIGSETIKVTDKLYNATNYTLILDDENLLYFTLGNQVWSRNLSNQNEQLQFTAPAGEEITFIRHRKYASTVQTEAPFRYNYVMIGTKIGANYKVRMFTKTSGNLSPAPEFTLEGKGSVGDVMYISPSNSVYLNNF</sequence>
<dbReference type="STRING" id="475255.SAMN04488101_104203"/>
<dbReference type="Proteomes" id="UP000192678">
    <property type="component" value="Unassembled WGS sequence"/>
</dbReference>
<keyword evidence="1" id="KW-0812">Transmembrane</keyword>
<dbReference type="EMBL" id="FWYB01000004">
    <property type="protein sequence ID" value="SMC87341.1"/>
    <property type="molecule type" value="Genomic_DNA"/>
</dbReference>
<gene>
    <name evidence="2" type="ORF">SAMN04488101_104203</name>
</gene>
<keyword evidence="1" id="KW-0472">Membrane</keyword>
<evidence type="ECO:0000313" key="2">
    <source>
        <dbReference type="EMBL" id="SMC87341.1"/>
    </source>
</evidence>
<keyword evidence="1" id="KW-1133">Transmembrane helix</keyword>
<dbReference type="InterPro" id="IPR032183">
    <property type="entry name" value="PKD-like"/>
</dbReference>
<organism evidence="2 3">
    <name type="scientific">Pedobacter nyackensis</name>
    <dbReference type="NCBI Taxonomy" id="475255"/>
    <lineage>
        <taxon>Bacteria</taxon>
        <taxon>Pseudomonadati</taxon>
        <taxon>Bacteroidota</taxon>
        <taxon>Sphingobacteriia</taxon>
        <taxon>Sphingobacteriales</taxon>
        <taxon>Sphingobacteriaceae</taxon>
        <taxon>Pedobacter</taxon>
    </lineage>
</organism>
<name>A0A1W2CQ60_9SPHI</name>
<evidence type="ECO:0000256" key="1">
    <source>
        <dbReference type="SAM" id="Phobius"/>
    </source>
</evidence>